<feature type="binding site" evidence="13">
    <location>
        <begin position="158"/>
        <end position="159"/>
    </location>
    <ligand>
        <name>(S)-2,3,4,5-tetrahydrodipicolinate</name>
        <dbReference type="ChEBI" id="CHEBI:16845"/>
    </ligand>
</feature>
<keyword evidence="5 13" id="KW-0220">Diaminopimelate biosynthesis</keyword>
<dbReference type="EMBL" id="DSUT01000158">
    <property type="protein sequence ID" value="HGK28790.1"/>
    <property type="molecule type" value="Genomic_DNA"/>
</dbReference>
<evidence type="ECO:0000256" key="11">
    <source>
        <dbReference type="ARBA" id="ARBA00049080"/>
    </source>
</evidence>
<sequence>MAIRVAVVGAGGRMGSEVVRLVEAQTDMKVAAAVEAAAVVQSGAVVAGRRLTAELEPALTECDVAVDFSVAEAVERNAVIAVRAGRPLVCGVTGLSETAMSGLRRAAQSIPVVYAANFSVGVAALVRLAETAARLLGRGFDAEVVEVHHRGKKDAPSGTARLLAEIVMQARDGGTVRQGRDGVVGPKPEGEVGISAVRTGDVVGEHLVIFGGTGERIELSHRAQSRAAFAAGVVKAIRFAHGRSPGWFGMADVLAAEGGPGR</sequence>
<evidence type="ECO:0000256" key="2">
    <source>
        <dbReference type="ARBA" id="ARBA00022490"/>
    </source>
</evidence>
<proteinExistence type="inferred from homology"/>
<comment type="caution">
    <text evidence="13">Was originally thought to be a dihydrodipicolinate reductase (DHDPR), catalyzing the conversion of dihydrodipicolinate to tetrahydrodipicolinate. However, it was shown in E.coli that the substrate of the enzymatic reaction is not dihydrodipicolinate (DHDP) but in fact (2S,4S)-4-hydroxy-2,3,4,5-tetrahydrodipicolinic acid (HTPA), the product released by the DapA-catalyzed reaction.</text>
</comment>
<dbReference type="GO" id="GO:0019877">
    <property type="term" value="P:diaminopimelate biosynthetic process"/>
    <property type="evidence" value="ECO:0007669"/>
    <property type="project" value="UniProtKB-UniRule"/>
</dbReference>
<reference evidence="16" key="1">
    <citation type="journal article" date="2020" name="mSystems">
        <title>Genome- and Community-Level Interaction Insights into Carbon Utilization and Element Cycling Functions of Hydrothermarchaeota in Hydrothermal Sediment.</title>
        <authorList>
            <person name="Zhou Z."/>
            <person name="Liu Y."/>
            <person name="Xu W."/>
            <person name="Pan J."/>
            <person name="Luo Z.H."/>
            <person name="Li M."/>
        </authorList>
    </citation>
    <scope>NUCLEOTIDE SEQUENCE [LARGE SCALE GENOMIC DNA]</scope>
    <source>
        <strain evidence="16">SpSt-488</strain>
    </source>
</reference>
<dbReference type="Gene3D" id="3.30.360.10">
    <property type="entry name" value="Dihydrodipicolinate Reductase, domain 2"/>
    <property type="match status" value="1"/>
</dbReference>
<evidence type="ECO:0000256" key="1">
    <source>
        <dbReference type="ARBA" id="ARBA00006642"/>
    </source>
</evidence>
<keyword evidence="3 13" id="KW-0028">Amino-acid biosynthesis</keyword>
<evidence type="ECO:0000259" key="14">
    <source>
        <dbReference type="Pfam" id="PF01113"/>
    </source>
</evidence>
<dbReference type="GO" id="GO:0016726">
    <property type="term" value="F:oxidoreductase activity, acting on CH or CH2 groups, NAD or NADP as acceptor"/>
    <property type="evidence" value="ECO:0007669"/>
    <property type="project" value="UniProtKB-UniRule"/>
</dbReference>
<name>A0A7C4GBP6_UNCW3</name>
<comment type="caution">
    <text evidence="13">Lacks conserved residue(s) required for the propagation of feature annotation.</text>
</comment>
<keyword evidence="6 13" id="KW-0560">Oxidoreductase</keyword>
<keyword evidence="4 13" id="KW-0521">NADP</keyword>
<dbReference type="FunFam" id="3.30.360.10:FF:000009">
    <property type="entry name" value="4-hydroxy-tetrahydrodipicolinate reductase"/>
    <property type="match status" value="1"/>
</dbReference>
<evidence type="ECO:0000313" key="16">
    <source>
        <dbReference type="EMBL" id="HGK28790.1"/>
    </source>
</evidence>
<organism evidence="16">
    <name type="scientific">candidate division WOR-3 bacterium</name>
    <dbReference type="NCBI Taxonomy" id="2052148"/>
    <lineage>
        <taxon>Bacteria</taxon>
        <taxon>Bacteria division WOR-3</taxon>
    </lineage>
</organism>
<dbReference type="PROSITE" id="PS01298">
    <property type="entry name" value="DAPB"/>
    <property type="match status" value="1"/>
</dbReference>
<accession>A0A7C4GBP6</accession>
<dbReference type="InterPro" id="IPR036291">
    <property type="entry name" value="NAD(P)-bd_dom_sf"/>
</dbReference>
<feature type="domain" description="Dihydrodipicolinate reductase N-terminal" evidence="14">
    <location>
        <begin position="3"/>
        <end position="118"/>
    </location>
</feature>
<dbReference type="PANTHER" id="PTHR20836">
    <property type="entry name" value="DIHYDRODIPICOLINATE REDUCTASE"/>
    <property type="match status" value="1"/>
</dbReference>
<comment type="catalytic activity">
    <reaction evidence="12 13">
        <text>(S)-2,3,4,5-tetrahydrodipicolinate + NAD(+) + H2O = (2S,4S)-4-hydroxy-2,3,4,5-tetrahydrodipicolinate + NADH + H(+)</text>
        <dbReference type="Rhea" id="RHEA:35323"/>
        <dbReference type="ChEBI" id="CHEBI:15377"/>
        <dbReference type="ChEBI" id="CHEBI:15378"/>
        <dbReference type="ChEBI" id="CHEBI:16845"/>
        <dbReference type="ChEBI" id="CHEBI:57540"/>
        <dbReference type="ChEBI" id="CHEBI:57945"/>
        <dbReference type="ChEBI" id="CHEBI:67139"/>
        <dbReference type="EC" id="1.17.1.8"/>
    </reaction>
</comment>
<dbReference type="GO" id="GO:0051287">
    <property type="term" value="F:NAD binding"/>
    <property type="evidence" value="ECO:0007669"/>
    <property type="project" value="UniProtKB-UniRule"/>
</dbReference>
<gene>
    <name evidence="13" type="primary">dapB</name>
    <name evidence="16" type="ORF">ENS41_07545</name>
</gene>
<evidence type="ECO:0000256" key="4">
    <source>
        <dbReference type="ARBA" id="ARBA00022857"/>
    </source>
</evidence>
<comment type="subunit">
    <text evidence="13">Homotetramer.</text>
</comment>
<feature type="active site" description="Proton donor" evidence="13">
    <location>
        <position position="152"/>
    </location>
</feature>
<evidence type="ECO:0000256" key="5">
    <source>
        <dbReference type="ARBA" id="ARBA00022915"/>
    </source>
</evidence>
<dbReference type="GO" id="GO:0050661">
    <property type="term" value="F:NADP binding"/>
    <property type="evidence" value="ECO:0007669"/>
    <property type="project" value="UniProtKB-UniRule"/>
</dbReference>
<evidence type="ECO:0000256" key="12">
    <source>
        <dbReference type="ARBA" id="ARBA00049396"/>
    </source>
</evidence>
<dbReference type="InterPro" id="IPR022663">
    <property type="entry name" value="DapB_C"/>
</dbReference>
<comment type="pathway">
    <text evidence="9 13">Amino-acid biosynthesis; L-lysine biosynthesis via DAP pathway; (S)-tetrahydrodipicolinate from L-aspartate: step 4/4.</text>
</comment>
<dbReference type="Pfam" id="PF01113">
    <property type="entry name" value="DapB_N"/>
    <property type="match status" value="1"/>
</dbReference>
<evidence type="ECO:0000256" key="9">
    <source>
        <dbReference type="ARBA" id="ARBA00037922"/>
    </source>
</evidence>
<keyword evidence="2 13" id="KW-0963">Cytoplasm</keyword>
<evidence type="ECO:0000256" key="10">
    <source>
        <dbReference type="ARBA" id="ARBA00038983"/>
    </source>
</evidence>
<comment type="function">
    <text evidence="13">Catalyzes the conversion of 4-hydroxy-tetrahydrodipicolinate (HTPA) to tetrahydrodipicolinate.</text>
</comment>
<evidence type="ECO:0000256" key="8">
    <source>
        <dbReference type="ARBA" id="ARBA00023154"/>
    </source>
</evidence>
<dbReference type="CDD" id="cd02274">
    <property type="entry name" value="DHDPR_N"/>
    <property type="match status" value="1"/>
</dbReference>
<dbReference type="InterPro" id="IPR023940">
    <property type="entry name" value="DHDPR_bac"/>
</dbReference>
<dbReference type="SUPFAM" id="SSF55347">
    <property type="entry name" value="Glyceraldehyde-3-phosphate dehydrogenase-like, C-terminal domain"/>
    <property type="match status" value="1"/>
</dbReference>
<dbReference type="Gene3D" id="3.40.50.720">
    <property type="entry name" value="NAD(P)-binding Rossmann-like Domain"/>
    <property type="match status" value="1"/>
</dbReference>
<comment type="similarity">
    <text evidence="1 13">Belongs to the DapB family.</text>
</comment>
<dbReference type="PANTHER" id="PTHR20836:SF0">
    <property type="entry name" value="4-HYDROXY-TETRAHYDRODIPICOLINATE REDUCTASE 1, CHLOROPLASTIC-RELATED"/>
    <property type="match status" value="1"/>
</dbReference>
<dbReference type="PIRSF" id="PIRSF000161">
    <property type="entry name" value="DHPR"/>
    <property type="match status" value="1"/>
</dbReference>
<evidence type="ECO:0000256" key="7">
    <source>
        <dbReference type="ARBA" id="ARBA00023027"/>
    </source>
</evidence>
<keyword evidence="7 13" id="KW-0520">NAD</keyword>
<feature type="binding site" evidence="13">
    <location>
        <position position="35"/>
    </location>
    <ligand>
        <name>NAD(+)</name>
        <dbReference type="ChEBI" id="CHEBI:57540"/>
    </ligand>
</feature>
<dbReference type="InterPro" id="IPR000846">
    <property type="entry name" value="DapB_N"/>
</dbReference>
<dbReference type="InterPro" id="IPR022664">
    <property type="entry name" value="DapB_N_CS"/>
</dbReference>
<protein>
    <recommendedName>
        <fullName evidence="10 13">4-hydroxy-tetrahydrodipicolinate reductase</fullName>
        <shortName evidence="13">HTPA reductase</shortName>
        <ecNumber evidence="10 13">1.17.1.8</ecNumber>
    </recommendedName>
</protein>
<keyword evidence="8 13" id="KW-0457">Lysine biosynthesis</keyword>
<dbReference type="EC" id="1.17.1.8" evidence="10 13"/>
<dbReference type="AlphaFoldDB" id="A0A7C4GBP6"/>
<dbReference type="GO" id="GO:0009089">
    <property type="term" value="P:lysine biosynthetic process via diaminopimelate"/>
    <property type="evidence" value="ECO:0007669"/>
    <property type="project" value="UniProtKB-UniRule"/>
</dbReference>
<feature type="domain" description="Dihydrodipicolinate reductase C-terminal" evidence="15">
    <location>
        <begin position="121"/>
        <end position="254"/>
    </location>
</feature>
<dbReference type="UniPathway" id="UPA00034">
    <property type="reaction ID" value="UER00018"/>
</dbReference>
<evidence type="ECO:0000256" key="3">
    <source>
        <dbReference type="ARBA" id="ARBA00022605"/>
    </source>
</evidence>
<evidence type="ECO:0000256" key="6">
    <source>
        <dbReference type="ARBA" id="ARBA00023002"/>
    </source>
</evidence>
<feature type="active site" description="Proton donor/acceptor" evidence="13">
    <location>
        <position position="148"/>
    </location>
</feature>
<dbReference type="GO" id="GO:0005737">
    <property type="term" value="C:cytoplasm"/>
    <property type="evidence" value="ECO:0007669"/>
    <property type="project" value="UniProtKB-SubCell"/>
</dbReference>
<dbReference type="SUPFAM" id="SSF51735">
    <property type="entry name" value="NAD(P)-binding Rossmann-fold domains"/>
    <property type="match status" value="1"/>
</dbReference>
<dbReference type="HAMAP" id="MF_00102">
    <property type="entry name" value="DapB"/>
    <property type="match status" value="1"/>
</dbReference>
<comment type="catalytic activity">
    <reaction evidence="11 13">
        <text>(S)-2,3,4,5-tetrahydrodipicolinate + NADP(+) + H2O = (2S,4S)-4-hydroxy-2,3,4,5-tetrahydrodipicolinate + NADPH + H(+)</text>
        <dbReference type="Rhea" id="RHEA:35331"/>
        <dbReference type="ChEBI" id="CHEBI:15377"/>
        <dbReference type="ChEBI" id="CHEBI:15378"/>
        <dbReference type="ChEBI" id="CHEBI:16845"/>
        <dbReference type="ChEBI" id="CHEBI:57783"/>
        <dbReference type="ChEBI" id="CHEBI:58349"/>
        <dbReference type="ChEBI" id="CHEBI:67139"/>
        <dbReference type="EC" id="1.17.1.8"/>
    </reaction>
</comment>
<feature type="binding site" evidence="13">
    <location>
        <position position="149"/>
    </location>
    <ligand>
        <name>(S)-2,3,4,5-tetrahydrodipicolinate</name>
        <dbReference type="ChEBI" id="CHEBI:16845"/>
    </ligand>
</feature>
<feature type="binding site" evidence="13">
    <location>
        <begin position="9"/>
        <end position="14"/>
    </location>
    <ligand>
        <name>NAD(+)</name>
        <dbReference type="ChEBI" id="CHEBI:57540"/>
    </ligand>
</feature>
<dbReference type="NCBIfam" id="TIGR00036">
    <property type="entry name" value="dapB"/>
    <property type="match status" value="1"/>
</dbReference>
<evidence type="ECO:0000259" key="15">
    <source>
        <dbReference type="Pfam" id="PF05173"/>
    </source>
</evidence>
<dbReference type="GO" id="GO:0008839">
    <property type="term" value="F:4-hydroxy-tetrahydrodipicolinate reductase"/>
    <property type="evidence" value="ECO:0007669"/>
    <property type="project" value="UniProtKB-UniRule"/>
</dbReference>
<comment type="caution">
    <text evidence="16">The sequence shown here is derived from an EMBL/GenBank/DDBJ whole genome shotgun (WGS) entry which is preliminary data.</text>
</comment>
<evidence type="ECO:0000256" key="13">
    <source>
        <dbReference type="HAMAP-Rule" id="MF_00102"/>
    </source>
</evidence>
<comment type="subcellular location">
    <subcellularLocation>
        <location evidence="13">Cytoplasm</location>
    </subcellularLocation>
</comment>
<feature type="binding site" evidence="13">
    <location>
        <begin position="91"/>
        <end position="93"/>
    </location>
    <ligand>
        <name>NAD(+)</name>
        <dbReference type="ChEBI" id="CHEBI:57540"/>
    </ligand>
</feature>
<dbReference type="Pfam" id="PF05173">
    <property type="entry name" value="DapB_C"/>
    <property type="match status" value="1"/>
</dbReference>
<feature type="binding site" evidence="13">
    <location>
        <begin position="115"/>
        <end position="118"/>
    </location>
    <ligand>
        <name>NAD(+)</name>
        <dbReference type="ChEBI" id="CHEBI:57540"/>
    </ligand>
</feature>